<organism evidence="1 2">
    <name type="scientific">Brevibacterium rongguiense</name>
    <dbReference type="NCBI Taxonomy" id="2695267"/>
    <lineage>
        <taxon>Bacteria</taxon>
        <taxon>Bacillati</taxon>
        <taxon>Actinomycetota</taxon>
        <taxon>Actinomycetes</taxon>
        <taxon>Micrococcales</taxon>
        <taxon>Brevibacteriaceae</taxon>
        <taxon>Brevibacterium</taxon>
    </lineage>
</organism>
<proteinExistence type="predicted"/>
<reference evidence="1 2" key="1">
    <citation type="submission" date="2020-01" db="EMBL/GenBank/DDBJ databases">
        <authorList>
            <person name="Deng T."/>
        </authorList>
    </citation>
    <scope>NUCLEOTIDE SEQUENCE [LARGE SCALE GENOMIC DNA]</scope>
    <source>
        <strain evidence="1 2">5221</strain>
    </source>
</reference>
<gene>
    <name evidence="1" type="ORF">GSY69_10215</name>
</gene>
<sequence>MSNSMIREIDLRGAELGRRALRARLPRAASVRTDAEAAVAPLLDDIAARGRRAVL</sequence>
<dbReference type="EMBL" id="WWEQ01000047">
    <property type="protein sequence ID" value="MYM20328.1"/>
    <property type="molecule type" value="Genomic_DNA"/>
</dbReference>
<comment type="caution">
    <text evidence="1">The sequence shown here is derived from an EMBL/GenBank/DDBJ whole genome shotgun (WGS) entry which is preliminary data.</text>
</comment>
<dbReference type="AlphaFoldDB" id="A0A6N9H8D3"/>
<protein>
    <submittedName>
        <fullName evidence="1">Histidinol dehydrogenase</fullName>
    </submittedName>
</protein>
<keyword evidence="2" id="KW-1185">Reference proteome</keyword>
<accession>A0A6N9H8D3</accession>
<feature type="non-terminal residue" evidence="1">
    <location>
        <position position="55"/>
    </location>
</feature>
<name>A0A6N9H8D3_9MICO</name>
<evidence type="ECO:0000313" key="1">
    <source>
        <dbReference type="EMBL" id="MYM20328.1"/>
    </source>
</evidence>
<evidence type="ECO:0000313" key="2">
    <source>
        <dbReference type="Proteomes" id="UP000469215"/>
    </source>
</evidence>
<dbReference type="Proteomes" id="UP000469215">
    <property type="component" value="Unassembled WGS sequence"/>
</dbReference>